<evidence type="ECO:0000256" key="6">
    <source>
        <dbReference type="ARBA" id="ARBA00023004"/>
    </source>
</evidence>
<evidence type="ECO:0000313" key="16">
    <source>
        <dbReference type="Proteomes" id="UP001501433"/>
    </source>
</evidence>
<keyword evidence="2 11" id="KW-0813">Transport</keyword>
<dbReference type="EMBL" id="BAABJW010000003">
    <property type="protein sequence ID" value="GAA4813326.1"/>
    <property type="molecule type" value="Genomic_DNA"/>
</dbReference>
<evidence type="ECO:0000259" key="14">
    <source>
        <dbReference type="Pfam" id="PF07715"/>
    </source>
</evidence>
<proteinExistence type="inferred from homology"/>
<comment type="caution">
    <text evidence="15">The sequence shown here is derived from an EMBL/GenBank/DDBJ whole genome shotgun (WGS) entry which is preliminary data.</text>
</comment>
<feature type="domain" description="TonB-dependent receptor plug" evidence="14">
    <location>
        <begin position="113"/>
        <end position="220"/>
    </location>
</feature>
<comment type="subcellular location">
    <subcellularLocation>
        <location evidence="1 11">Cell outer membrane</location>
        <topology evidence="1 11">Multi-pass membrane protein</topology>
    </subcellularLocation>
</comment>
<protein>
    <submittedName>
        <fullName evidence="15">TonB-dependent receptor</fullName>
    </submittedName>
</protein>
<dbReference type="Pfam" id="PF00593">
    <property type="entry name" value="TonB_dep_Rec_b-barrel"/>
    <property type="match status" value="1"/>
</dbReference>
<keyword evidence="6" id="KW-0408">Iron</keyword>
<keyword evidence="10 11" id="KW-0998">Cell outer membrane</keyword>
<gene>
    <name evidence="15" type="ORF">GCM10023330_21240</name>
</gene>
<dbReference type="SUPFAM" id="SSF56935">
    <property type="entry name" value="Porins"/>
    <property type="match status" value="1"/>
</dbReference>
<dbReference type="PANTHER" id="PTHR32552:SF81">
    <property type="entry name" value="TONB-DEPENDENT OUTER MEMBRANE RECEPTOR"/>
    <property type="match status" value="1"/>
</dbReference>
<accession>A0ABP9CKT8</accession>
<dbReference type="RefSeq" id="WP_345276949.1">
    <property type="nucleotide sequence ID" value="NZ_BAABJW010000003.1"/>
</dbReference>
<evidence type="ECO:0000256" key="8">
    <source>
        <dbReference type="ARBA" id="ARBA00023077"/>
    </source>
</evidence>
<keyword evidence="4" id="KW-0410">Iron transport</keyword>
<evidence type="ECO:0000259" key="13">
    <source>
        <dbReference type="Pfam" id="PF00593"/>
    </source>
</evidence>
<dbReference type="InterPro" id="IPR037066">
    <property type="entry name" value="Plug_dom_sf"/>
</dbReference>
<dbReference type="SUPFAM" id="SSF49464">
    <property type="entry name" value="Carboxypeptidase regulatory domain-like"/>
    <property type="match status" value="1"/>
</dbReference>
<evidence type="ECO:0000256" key="10">
    <source>
        <dbReference type="ARBA" id="ARBA00023237"/>
    </source>
</evidence>
<evidence type="ECO:0000256" key="11">
    <source>
        <dbReference type="PROSITE-ProRule" id="PRU01360"/>
    </source>
</evidence>
<evidence type="ECO:0000256" key="3">
    <source>
        <dbReference type="ARBA" id="ARBA00022452"/>
    </source>
</evidence>
<dbReference type="InterPro" id="IPR008969">
    <property type="entry name" value="CarboxyPept-like_regulatory"/>
</dbReference>
<keyword evidence="16" id="KW-1185">Reference proteome</keyword>
<dbReference type="InterPro" id="IPR039426">
    <property type="entry name" value="TonB-dep_rcpt-like"/>
</dbReference>
<reference evidence="16" key="1">
    <citation type="journal article" date="2019" name="Int. J. Syst. Evol. Microbiol.">
        <title>The Global Catalogue of Microorganisms (GCM) 10K type strain sequencing project: providing services to taxonomists for standard genome sequencing and annotation.</title>
        <authorList>
            <consortium name="The Broad Institute Genomics Platform"/>
            <consortium name="The Broad Institute Genome Sequencing Center for Infectious Disease"/>
            <person name="Wu L."/>
            <person name="Ma J."/>
        </authorList>
    </citation>
    <scope>NUCLEOTIDE SEQUENCE [LARGE SCALE GENOMIC DNA]</scope>
    <source>
        <strain evidence="16">JCM 18325</strain>
    </source>
</reference>
<evidence type="ECO:0000256" key="9">
    <source>
        <dbReference type="ARBA" id="ARBA00023136"/>
    </source>
</evidence>
<dbReference type="Pfam" id="PF07715">
    <property type="entry name" value="Plug"/>
    <property type="match status" value="1"/>
</dbReference>
<keyword evidence="9 11" id="KW-0472">Membrane</keyword>
<dbReference type="PROSITE" id="PS52016">
    <property type="entry name" value="TONB_DEPENDENT_REC_3"/>
    <property type="match status" value="1"/>
</dbReference>
<keyword evidence="3 11" id="KW-1134">Transmembrane beta strand</keyword>
<dbReference type="Gene3D" id="2.40.170.20">
    <property type="entry name" value="TonB-dependent receptor, beta-barrel domain"/>
    <property type="match status" value="1"/>
</dbReference>
<dbReference type="InterPro" id="IPR036942">
    <property type="entry name" value="Beta-barrel_TonB_sf"/>
</dbReference>
<dbReference type="Gene3D" id="2.170.130.10">
    <property type="entry name" value="TonB-dependent receptor, plug domain"/>
    <property type="match status" value="1"/>
</dbReference>
<keyword evidence="5 11" id="KW-0812">Transmembrane</keyword>
<dbReference type="InterPro" id="IPR012910">
    <property type="entry name" value="Plug_dom"/>
</dbReference>
<feature type="domain" description="TonB-dependent receptor-like beta-barrel" evidence="13">
    <location>
        <begin position="307"/>
        <end position="723"/>
    </location>
</feature>
<evidence type="ECO:0000256" key="5">
    <source>
        <dbReference type="ARBA" id="ARBA00022692"/>
    </source>
</evidence>
<comment type="similarity">
    <text evidence="11 12">Belongs to the TonB-dependent receptor family.</text>
</comment>
<keyword evidence="8 12" id="KW-0798">TonB box</keyword>
<organism evidence="15 16">
    <name type="scientific">Litoribaculum gwangyangense</name>
    <dbReference type="NCBI Taxonomy" id="1130722"/>
    <lineage>
        <taxon>Bacteria</taxon>
        <taxon>Pseudomonadati</taxon>
        <taxon>Bacteroidota</taxon>
        <taxon>Flavobacteriia</taxon>
        <taxon>Flavobacteriales</taxon>
        <taxon>Flavobacteriaceae</taxon>
        <taxon>Litoribaculum</taxon>
    </lineage>
</organism>
<dbReference type="PANTHER" id="PTHR32552">
    <property type="entry name" value="FERRICHROME IRON RECEPTOR-RELATED"/>
    <property type="match status" value="1"/>
</dbReference>
<evidence type="ECO:0000256" key="7">
    <source>
        <dbReference type="ARBA" id="ARBA00023065"/>
    </source>
</evidence>
<keyword evidence="15" id="KW-0675">Receptor</keyword>
<dbReference type="InterPro" id="IPR000531">
    <property type="entry name" value="Beta-barrel_TonB"/>
</dbReference>
<evidence type="ECO:0000256" key="12">
    <source>
        <dbReference type="RuleBase" id="RU003357"/>
    </source>
</evidence>
<dbReference type="Proteomes" id="UP001501433">
    <property type="component" value="Unassembled WGS sequence"/>
</dbReference>
<keyword evidence="7" id="KW-0406">Ion transport</keyword>
<name>A0ABP9CKT8_9FLAO</name>
<evidence type="ECO:0000256" key="2">
    <source>
        <dbReference type="ARBA" id="ARBA00022448"/>
    </source>
</evidence>
<evidence type="ECO:0000256" key="4">
    <source>
        <dbReference type="ARBA" id="ARBA00022496"/>
    </source>
</evidence>
<sequence>MYRIKIFILTFLIINNTYLAVSQVSITGKIVDDNALPVGLVKITNIKDKTTVVSDIDGTFKLDNIGFYSFEKEGYYEKILEFNKDIFYIVQLNINHSQLNEVVINANQIPKKIKNSTTSINIITSKDILRSNNTDFAPILNRVPGVFMQTGALNTNRITIRGIGSRTPFGTSKIRAYFKDIPLTNGSGETTIEDFELASISRFEIIKGAASSIYGAGLGGIIHLTPQNAYLNNSSFNSELSVGSFGLQKGLLNINHGTTNNGFRAVYSNTQSDGFRENNEYKRQTFTLSSNHFLSKKDELTFLASYVQLKAFIPSSINENAFLNNPKSAAFSWKQSRGFEDSNRGIFGLSWNYQYQSNLKQSTSLFTSFRDAYEPRPFNILKEKTFAVGARSRLLGNFELFSNNMDWTLGGEFFNDTYKYQTFENLYEDFPPETGSVQGNELSNFKEKRNYYNIFAELNYALSEKTTLSLGLNLNQTNYILEDNFLVTSLNSDQSGRFRYKNILSPNIGVSYLISKSISLFSNISHGFSPLSLQETLLPDGQINTNLKPETGWNFEIGTRGSMLNNKLQINTSLYQLNIKNLLVSRRISEDQYIGINAGKTQHHGLELDVNYEWISKEALSITSFLSYSLNNFTFKRFIDDGNDYSGNDLTGVPSNIFNFGIDFDTALGIYGNINYQHVGKMPITDSNNLYTNRYNLTNLKIGHVTNLNKKLKLNIFLGLNNIFEEQYASQILINATGFGGSAPRYYYPGNPINYFTGINLDYKF</sequence>
<evidence type="ECO:0000256" key="1">
    <source>
        <dbReference type="ARBA" id="ARBA00004571"/>
    </source>
</evidence>
<evidence type="ECO:0000313" key="15">
    <source>
        <dbReference type="EMBL" id="GAA4813326.1"/>
    </source>
</evidence>